<dbReference type="OrthoDB" id="5957585at2"/>
<dbReference type="HOGENOM" id="CLU_1552799_0_0_7"/>
<dbReference type="STRING" id="880072.Desac_1114"/>
<evidence type="ECO:0000313" key="1">
    <source>
        <dbReference type="EMBL" id="AEB08978.1"/>
    </source>
</evidence>
<dbReference type="EMBL" id="CP002629">
    <property type="protein sequence ID" value="AEB08978.1"/>
    <property type="molecule type" value="Genomic_DNA"/>
</dbReference>
<name>F2NCB4_DESAR</name>
<sequence>MQVWQVIRIAGFLVIGIYAWSGSAQAQYYGGHIDQRQENQQCRIQNGIASGTLTPQEVRKLEHEQQRIQTAENRMRSRSGLDPKERVRLDRMLDKADRNIYREKNDRQAAYPGYRNHHQPHHRQWQDNHRRDQRYWNKEPQRMQRVAHRPNHREHGRFFRVSNRDRRQAWNH</sequence>
<dbReference type="KEGG" id="dao:Desac_1114"/>
<dbReference type="RefSeq" id="WP_013706090.1">
    <property type="nucleotide sequence ID" value="NC_015388.1"/>
</dbReference>
<evidence type="ECO:0000313" key="2">
    <source>
        <dbReference type="Proteomes" id="UP000000483"/>
    </source>
</evidence>
<protein>
    <submittedName>
        <fullName evidence="1">Uncharacterized protein</fullName>
    </submittedName>
</protein>
<dbReference type="Proteomes" id="UP000000483">
    <property type="component" value="Chromosome"/>
</dbReference>
<proteinExistence type="predicted"/>
<gene>
    <name evidence="1" type="ordered locus">Desac_1114</name>
</gene>
<reference evidence="1 2" key="1">
    <citation type="journal article" date="2011" name="Stand. Genomic Sci.">
        <title>Complete genome sequence of the acetate-degrading sulfate reducer Desulfobacca acetoxidans type strain (ASRB2).</title>
        <authorList>
            <person name="Goker M."/>
            <person name="Teshima H."/>
            <person name="Lapidus A."/>
            <person name="Nolan M."/>
            <person name="Lucas S."/>
            <person name="Hammon N."/>
            <person name="Deshpande S."/>
            <person name="Cheng J.F."/>
            <person name="Tapia R."/>
            <person name="Han C."/>
            <person name="Goodwin L."/>
            <person name="Pitluck S."/>
            <person name="Huntemann M."/>
            <person name="Liolios K."/>
            <person name="Ivanova N."/>
            <person name="Pagani I."/>
            <person name="Mavromatis K."/>
            <person name="Ovchinikova G."/>
            <person name="Pati A."/>
            <person name="Chen A."/>
            <person name="Palaniappan K."/>
            <person name="Land M."/>
            <person name="Hauser L."/>
            <person name="Brambilla E.M."/>
            <person name="Rohde M."/>
            <person name="Spring S."/>
            <person name="Detter J.C."/>
            <person name="Woyke T."/>
            <person name="Bristow J."/>
            <person name="Eisen J.A."/>
            <person name="Markowitz V."/>
            <person name="Hugenholtz P."/>
            <person name="Kyrpides N.C."/>
            <person name="Klenk H.P."/>
        </authorList>
    </citation>
    <scope>NUCLEOTIDE SEQUENCE [LARGE SCALE GENOMIC DNA]</scope>
    <source>
        <strain evidence="2">ATCC 700848 / DSM 11109 / ASRB2</strain>
    </source>
</reference>
<keyword evidence="2" id="KW-1185">Reference proteome</keyword>
<accession>F2NCB4</accession>
<organism evidence="1 2">
    <name type="scientific">Desulfobacca acetoxidans (strain ATCC 700848 / DSM 11109 / ASRB2)</name>
    <dbReference type="NCBI Taxonomy" id="880072"/>
    <lineage>
        <taxon>Bacteria</taxon>
        <taxon>Pseudomonadati</taxon>
        <taxon>Thermodesulfobacteriota</taxon>
        <taxon>Desulfobaccia</taxon>
        <taxon>Desulfobaccales</taxon>
        <taxon>Desulfobaccaceae</taxon>
        <taxon>Desulfobacca</taxon>
    </lineage>
</organism>
<reference evidence="2" key="2">
    <citation type="submission" date="2011-03" db="EMBL/GenBank/DDBJ databases">
        <title>The complete genome of Desulfobacca acetoxidans DSM 11109.</title>
        <authorList>
            <consortium name="US DOE Joint Genome Institute (JGI-PGF)"/>
            <person name="Lucas S."/>
            <person name="Copeland A."/>
            <person name="Lapidus A."/>
            <person name="Bruce D."/>
            <person name="Goodwin L."/>
            <person name="Pitluck S."/>
            <person name="Peters L."/>
            <person name="Kyrpides N."/>
            <person name="Mavromatis K."/>
            <person name="Ivanova N."/>
            <person name="Ovchinnikova G."/>
            <person name="Teshima H."/>
            <person name="Detter J.C."/>
            <person name="Han C."/>
            <person name="Land M."/>
            <person name="Hauser L."/>
            <person name="Markowitz V."/>
            <person name="Cheng J.-F."/>
            <person name="Hugenholtz P."/>
            <person name="Woyke T."/>
            <person name="Wu D."/>
            <person name="Spring S."/>
            <person name="Schueler E."/>
            <person name="Brambilla E."/>
            <person name="Klenk H.-P."/>
            <person name="Eisen J.A."/>
        </authorList>
    </citation>
    <scope>NUCLEOTIDE SEQUENCE [LARGE SCALE GENOMIC DNA]</scope>
    <source>
        <strain evidence="2">ATCC 700848 / DSM 11109 / ASRB2</strain>
    </source>
</reference>
<dbReference type="AlphaFoldDB" id="F2NCB4"/>